<dbReference type="EC" id="1.-.-.-" evidence="4"/>
<keyword evidence="5" id="KW-1185">Reference proteome</keyword>
<dbReference type="Gene3D" id="3.20.20.30">
    <property type="entry name" value="Luciferase-like domain"/>
    <property type="match status" value="1"/>
</dbReference>
<keyword evidence="2" id="KW-0503">Monooxygenase</keyword>
<protein>
    <submittedName>
        <fullName evidence="4">LLM class flavin-dependent oxidoreductase</fullName>
        <ecNumber evidence="4">1.-.-.-</ecNumber>
    </submittedName>
</protein>
<dbReference type="AlphaFoldDB" id="A0ABD5RSI0"/>
<organism evidence="4 5">
    <name type="scientific">Halomarina salina</name>
    <dbReference type="NCBI Taxonomy" id="1872699"/>
    <lineage>
        <taxon>Archaea</taxon>
        <taxon>Methanobacteriati</taxon>
        <taxon>Methanobacteriota</taxon>
        <taxon>Stenosarchaea group</taxon>
        <taxon>Halobacteria</taxon>
        <taxon>Halobacteriales</taxon>
        <taxon>Natronomonadaceae</taxon>
        <taxon>Halomarina</taxon>
    </lineage>
</organism>
<name>A0ABD5RSI0_9EURY</name>
<evidence type="ECO:0000313" key="5">
    <source>
        <dbReference type="Proteomes" id="UP001596099"/>
    </source>
</evidence>
<dbReference type="InterPro" id="IPR050766">
    <property type="entry name" value="Bact_Lucif_Oxidored"/>
</dbReference>
<dbReference type="RefSeq" id="WP_247420664.1">
    <property type="nucleotide sequence ID" value="NZ_JALLGW010000003.1"/>
</dbReference>
<dbReference type="SUPFAM" id="SSF51679">
    <property type="entry name" value="Bacterial luciferase-like"/>
    <property type="match status" value="1"/>
</dbReference>
<dbReference type="InterPro" id="IPR011251">
    <property type="entry name" value="Luciferase-like_dom"/>
</dbReference>
<sequence length="388" mass="44687">METFAFHLMPYQDVEEIDERHAAWPWAEYDYDPEKGAKYYDDYLGQLEYAAELGFDGVAVNEHHYNAYGLQPSPNITAANLAGRVGDTTIAFFGNLPALRENPIRLAEELAMLDNITEGNIISGFPRGIPSEYLAYGIPMEESRSRFEEAWDLIVKAWTADEPFDWDGEHFQYEQVNIWPKPYQDPHPRLWMPAESEESLRFAANKQIPIGLVFQPVETIAEKFDEYRGYADEYGWTPGDEHFSTMRAIYVADSMEKAREEAEPHLRKFYRTLTAGVHIGVTAGMMGDQPWDPDKWDTYVDELHPHGELAYNYDFEKFQDYGETIVGTPEYVVEELKRQYEVVGGFGRIVGQFHFGDLPDWKIRKSLQLYAEEVKPEVDEIGGVNPES</sequence>
<dbReference type="PANTHER" id="PTHR30137">
    <property type="entry name" value="LUCIFERASE-LIKE MONOOXYGENASE"/>
    <property type="match status" value="1"/>
</dbReference>
<dbReference type="InterPro" id="IPR036661">
    <property type="entry name" value="Luciferase-like_sf"/>
</dbReference>
<evidence type="ECO:0000259" key="3">
    <source>
        <dbReference type="Pfam" id="PF00296"/>
    </source>
</evidence>
<dbReference type="EMBL" id="JBHSQH010000002">
    <property type="protein sequence ID" value="MFC5973602.1"/>
    <property type="molecule type" value="Genomic_DNA"/>
</dbReference>
<dbReference type="Proteomes" id="UP001596099">
    <property type="component" value="Unassembled WGS sequence"/>
</dbReference>
<proteinExistence type="predicted"/>
<gene>
    <name evidence="4" type="ORF">ACFPYI_19915</name>
</gene>
<dbReference type="GO" id="GO:0004497">
    <property type="term" value="F:monooxygenase activity"/>
    <property type="evidence" value="ECO:0007669"/>
    <property type="project" value="UniProtKB-KW"/>
</dbReference>
<dbReference type="PANTHER" id="PTHR30137:SF8">
    <property type="entry name" value="BLR5498 PROTEIN"/>
    <property type="match status" value="1"/>
</dbReference>
<evidence type="ECO:0000313" key="4">
    <source>
        <dbReference type="EMBL" id="MFC5973602.1"/>
    </source>
</evidence>
<dbReference type="Pfam" id="PF00296">
    <property type="entry name" value="Bac_luciferase"/>
    <property type="match status" value="1"/>
</dbReference>
<accession>A0ABD5RSI0</accession>
<feature type="domain" description="Luciferase-like" evidence="3">
    <location>
        <begin position="38"/>
        <end position="341"/>
    </location>
</feature>
<reference evidence="4 5" key="1">
    <citation type="journal article" date="2019" name="Int. J. Syst. Evol. Microbiol.">
        <title>The Global Catalogue of Microorganisms (GCM) 10K type strain sequencing project: providing services to taxonomists for standard genome sequencing and annotation.</title>
        <authorList>
            <consortium name="The Broad Institute Genomics Platform"/>
            <consortium name="The Broad Institute Genome Sequencing Center for Infectious Disease"/>
            <person name="Wu L."/>
            <person name="Ma J."/>
        </authorList>
    </citation>
    <scope>NUCLEOTIDE SEQUENCE [LARGE SCALE GENOMIC DNA]</scope>
    <source>
        <strain evidence="4 5">CGMCC 1.12543</strain>
    </source>
</reference>
<keyword evidence="1 4" id="KW-0560">Oxidoreductase</keyword>
<comment type="caution">
    <text evidence="4">The sequence shown here is derived from an EMBL/GenBank/DDBJ whole genome shotgun (WGS) entry which is preliminary data.</text>
</comment>
<evidence type="ECO:0000256" key="1">
    <source>
        <dbReference type="ARBA" id="ARBA00023002"/>
    </source>
</evidence>
<evidence type="ECO:0000256" key="2">
    <source>
        <dbReference type="ARBA" id="ARBA00023033"/>
    </source>
</evidence>